<evidence type="ECO:0000313" key="1">
    <source>
        <dbReference type="EMBL" id="MBB5534197.1"/>
    </source>
</evidence>
<organism evidence="1 2">
    <name type="scientific">Rhizobium giardinii</name>
    <dbReference type="NCBI Taxonomy" id="56731"/>
    <lineage>
        <taxon>Bacteria</taxon>
        <taxon>Pseudomonadati</taxon>
        <taxon>Pseudomonadota</taxon>
        <taxon>Alphaproteobacteria</taxon>
        <taxon>Hyphomicrobiales</taxon>
        <taxon>Rhizobiaceae</taxon>
        <taxon>Rhizobium/Agrobacterium group</taxon>
        <taxon>Rhizobium</taxon>
    </lineage>
</organism>
<evidence type="ECO:0000313" key="2">
    <source>
        <dbReference type="Proteomes" id="UP000585507"/>
    </source>
</evidence>
<reference evidence="1 2" key="1">
    <citation type="submission" date="2020-08" db="EMBL/GenBank/DDBJ databases">
        <title>Genomic Encyclopedia of Type Strains, Phase IV (KMG-V): Genome sequencing to study the core and pangenomes of soil and plant-associated prokaryotes.</title>
        <authorList>
            <person name="Whitman W."/>
        </authorList>
    </citation>
    <scope>NUCLEOTIDE SEQUENCE [LARGE SCALE GENOMIC DNA]</scope>
    <source>
        <strain evidence="1 2">SEMIA 4084</strain>
    </source>
</reference>
<proteinExistence type="predicted"/>
<sequence>MPNPSPEHLEGRLNAHRKLFIALTAFIAESAEGRAFLERLGRDSETLSDHEEDPGIEPDDGFAMQHIADDEMQSIVKAALSRVTAAESEAQRRKDVVP</sequence>
<dbReference type="RefSeq" id="WP_154663302.1">
    <property type="nucleotide sequence ID" value="NZ_JACHBK010000002.1"/>
</dbReference>
<dbReference type="Proteomes" id="UP000585507">
    <property type="component" value="Unassembled WGS sequence"/>
</dbReference>
<dbReference type="AlphaFoldDB" id="A0A7W8X769"/>
<protein>
    <submittedName>
        <fullName evidence="1">Uncharacterized protein</fullName>
    </submittedName>
</protein>
<keyword evidence="2" id="KW-1185">Reference proteome</keyword>
<gene>
    <name evidence="1" type="ORF">GGD55_000868</name>
</gene>
<name>A0A7W8X769_9HYPH</name>
<accession>A0A7W8X769</accession>
<dbReference type="EMBL" id="JACHBK010000002">
    <property type="protein sequence ID" value="MBB5534197.1"/>
    <property type="molecule type" value="Genomic_DNA"/>
</dbReference>
<comment type="caution">
    <text evidence="1">The sequence shown here is derived from an EMBL/GenBank/DDBJ whole genome shotgun (WGS) entry which is preliminary data.</text>
</comment>